<dbReference type="KEGG" id="hse:Hsero_1823"/>
<keyword evidence="2" id="KW-1185">Reference proteome</keyword>
<sequence length="89" mass="9611">MLRILMPAYHPMAPFGLRWTAAVQVGVRLLLAACLPKTAFVLIMSCSSSVSLLGTFHEDERAASMPNNLADKTLSARIGGEAQRCSDFS</sequence>
<name>D8IRK9_HERSS</name>
<dbReference type="Proteomes" id="UP000000329">
    <property type="component" value="Chromosome"/>
</dbReference>
<organism evidence="1 2">
    <name type="scientific">Herbaspirillum seropedicae (strain SmR1)</name>
    <dbReference type="NCBI Taxonomy" id="757424"/>
    <lineage>
        <taxon>Bacteria</taxon>
        <taxon>Pseudomonadati</taxon>
        <taxon>Pseudomonadota</taxon>
        <taxon>Betaproteobacteria</taxon>
        <taxon>Burkholderiales</taxon>
        <taxon>Oxalobacteraceae</taxon>
        <taxon>Herbaspirillum</taxon>
    </lineage>
</organism>
<dbReference type="HOGENOM" id="CLU_2450554_0_0_4"/>
<reference evidence="1 2" key="1">
    <citation type="submission" date="2010-04" db="EMBL/GenBank/DDBJ databases">
        <title>The genome of Herbaspirillum seropedicae SmR1, an endophytic, nitrogen-fixing, plant-growth promoting beta-Proteobacteria.</title>
        <authorList>
            <person name="Pedrosa F.O."/>
            <person name="Monteiro R.A."/>
            <person name="Wassem R."/>
            <person name="Cruz L.M."/>
            <person name="Ayub R.A."/>
            <person name="Colauto N.B."/>
            <person name="Fernandez M.A."/>
            <person name="Fungaro M.H.P."/>
            <person name="Grisard E.C."/>
            <person name="Hungria M."/>
            <person name="Madeira H.M.F."/>
            <person name="Nodari R.O."/>
            <person name="Osaku C.A."/>
            <person name="Petzl-Erler M.L."/>
            <person name="Terenzi H."/>
            <person name="Vieira L.G.E."/>
            <person name="Almeida M.I.M."/>
            <person name="Alves L.R."/>
            <person name="Arantes O.M.N."/>
            <person name="Balsanelli E."/>
            <person name="Barcellos F.G."/>
            <person name="Baura V.A."/>
            <person name="Binde D.R."/>
            <person name="Campo R.J."/>
            <person name="Chubatsu L.S."/>
            <person name="Chueire L.M.O."/>
            <person name="Ciferri R.R."/>
            <person name="Correa L.C."/>
            <person name="da Conceicao Silva J.L."/>
            <person name="Dabul A.N.G."/>
            <person name="Dambros B.P."/>
            <person name="Faoro H."/>
            <person name="Favetti A."/>
            <person name="Friedermann G."/>
            <person name="Furlaneto M.C."/>
            <person name="Gasques L.S."/>
            <person name="Gimenes C.C.T."/>
            <person name="Gioppo N.M.R."/>
            <person name="Glienke-Blanco C."/>
            <person name="Godoy L.P."/>
            <person name="Guerra M.P."/>
            <person name="Karp S."/>
            <person name="Kava-Cordeiro V."/>
            <person name="Margarido V.P."/>
            <person name="Mathioni S.M."/>
            <person name="Menck-Soares M.A."/>
            <person name="Murace N.K."/>
            <person name="Nicolas M.F."/>
            <person name="Oliveira C.E.C."/>
            <person name="Pagnan N.A.B."/>
            <person name="Pamphile J.A."/>
            <person name="Patussi E.V."/>
            <person name="Pereira L.F.P."/>
            <person name="Pereira-Ferrari L."/>
            <person name="Pinto F.G.S."/>
            <person name="Precoma C."/>
            <person name="Prioli A.J."/>
            <person name="Prioli S.M.A.P."/>
            <person name="Raittz R.T."/>
            <person name="Ramos H.J.O."/>
            <person name="Ribeiro E.M.S.F."/>
            <person name="Rigo L.U."/>
            <person name="Rocha C.L.M.S.C."/>
            <person name="Rocha S.N."/>
            <person name="Santos K."/>
            <person name="Satori D."/>
            <person name="Silva A.G."/>
            <person name="Simao R.C.G."/>
            <person name="Soares M.A.M."/>
            <person name="Souza E.M."/>
            <person name="Steffens M.B.R."/>
            <person name="Steindel M."/>
            <person name="Tadra-Sfeir M.Z."/>
            <person name="Takahashi E.K."/>
            <person name="Torres R.A."/>
            <person name="Valle J.S."/>
            <person name="Vernal J.I."/>
            <person name="Vilas-Boas L.A."/>
            <person name="Watanabe M.A.E."/>
            <person name="Weiss V.A."/>
            <person name="Yates M.A."/>
            <person name="Souza E.M."/>
        </authorList>
    </citation>
    <scope>NUCLEOTIDE SEQUENCE [LARGE SCALE GENOMIC DNA]</scope>
    <source>
        <strain evidence="1 2">SmR1</strain>
    </source>
</reference>
<proteinExistence type="predicted"/>
<gene>
    <name evidence="1" type="ordered locus">Hsero_1823</name>
</gene>
<dbReference type="AlphaFoldDB" id="D8IRK9"/>
<evidence type="ECO:0000313" key="2">
    <source>
        <dbReference type="Proteomes" id="UP000000329"/>
    </source>
</evidence>
<evidence type="ECO:0000313" key="1">
    <source>
        <dbReference type="EMBL" id="ADJ63333.1"/>
    </source>
</evidence>
<accession>D8IRK9</accession>
<dbReference type="STRING" id="757424.Hsero_1823"/>
<protein>
    <submittedName>
        <fullName evidence="1">Uncharacterized protein</fullName>
    </submittedName>
</protein>
<dbReference type="EMBL" id="CP002039">
    <property type="protein sequence ID" value="ADJ63333.1"/>
    <property type="molecule type" value="Genomic_DNA"/>
</dbReference>